<name>A0A8S9WWJ8_APOLU</name>
<dbReference type="AlphaFoldDB" id="A0A8S9WWJ8"/>
<dbReference type="OrthoDB" id="7397510at2759"/>
<reference evidence="1" key="1">
    <citation type="journal article" date="2021" name="Mol. Ecol. Resour.">
        <title>Apolygus lucorum genome provides insights into omnivorousness and mesophyll feeding.</title>
        <authorList>
            <person name="Liu Y."/>
            <person name="Liu H."/>
            <person name="Wang H."/>
            <person name="Huang T."/>
            <person name="Liu B."/>
            <person name="Yang B."/>
            <person name="Yin L."/>
            <person name="Li B."/>
            <person name="Zhang Y."/>
            <person name="Zhang S."/>
            <person name="Jiang F."/>
            <person name="Zhang X."/>
            <person name="Ren Y."/>
            <person name="Wang B."/>
            <person name="Wang S."/>
            <person name="Lu Y."/>
            <person name="Wu K."/>
            <person name="Fan W."/>
            <person name="Wang G."/>
        </authorList>
    </citation>
    <scope>NUCLEOTIDE SEQUENCE</scope>
    <source>
        <strain evidence="1">12Hb</strain>
    </source>
</reference>
<evidence type="ECO:0000313" key="1">
    <source>
        <dbReference type="EMBL" id="KAF6201087.1"/>
    </source>
</evidence>
<dbReference type="Proteomes" id="UP000466442">
    <property type="component" value="Unassembled WGS sequence"/>
</dbReference>
<dbReference type="EMBL" id="WIXP02000013">
    <property type="protein sequence ID" value="KAF6201087.1"/>
    <property type="molecule type" value="Genomic_DNA"/>
</dbReference>
<gene>
    <name evidence="1" type="ORF">GE061_005534</name>
</gene>
<protein>
    <submittedName>
        <fullName evidence="1">Uncharacterized protein</fullName>
    </submittedName>
</protein>
<evidence type="ECO:0000313" key="2">
    <source>
        <dbReference type="Proteomes" id="UP000466442"/>
    </source>
</evidence>
<accession>A0A8S9WWJ8</accession>
<comment type="caution">
    <text evidence="1">The sequence shown here is derived from an EMBL/GenBank/DDBJ whole genome shotgun (WGS) entry which is preliminary data.</text>
</comment>
<sequence length="195" mass="21089">MLTDSVQYVSLCDEDSLFASSSESDDDSDGHLGDVFMMSSAMLPAMFGNDNADVVNNTALMDQLVAALGHQIKSKLSMKLEDIFYMSLPKLSSQDDDGPTSQGHQYSGVVNFEPIPHDHDFCVMRGYLQLGATAYKANGGFCGGRGVDGGGVLIQRYLTASPPLSCRYLLQCGSRVHRSNKKKKILKALPTPLAD</sequence>
<proteinExistence type="predicted"/>
<organism evidence="1 2">
    <name type="scientific">Apolygus lucorum</name>
    <name type="common">Small green plant bug</name>
    <name type="synonym">Lygocoris lucorum</name>
    <dbReference type="NCBI Taxonomy" id="248454"/>
    <lineage>
        <taxon>Eukaryota</taxon>
        <taxon>Metazoa</taxon>
        <taxon>Ecdysozoa</taxon>
        <taxon>Arthropoda</taxon>
        <taxon>Hexapoda</taxon>
        <taxon>Insecta</taxon>
        <taxon>Pterygota</taxon>
        <taxon>Neoptera</taxon>
        <taxon>Paraneoptera</taxon>
        <taxon>Hemiptera</taxon>
        <taxon>Heteroptera</taxon>
        <taxon>Panheteroptera</taxon>
        <taxon>Cimicomorpha</taxon>
        <taxon>Miridae</taxon>
        <taxon>Mirini</taxon>
        <taxon>Apolygus</taxon>
    </lineage>
</organism>
<keyword evidence="2" id="KW-1185">Reference proteome</keyword>